<evidence type="ECO:0000256" key="2">
    <source>
        <dbReference type="ARBA" id="ARBA00007122"/>
    </source>
</evidence>
<dbReference type="GO" id="GO:0005829">
    <property type="term" value="C:cytosol"/>
    <property type="evidence" value="ECO:0007669"/>
    <property type="project" value="TreeGrafter"/>
</dbReference>
<sequence length="469" mass="53072">SLFLSLQQIQFADQKQEFNKRLNKTGRHSLSRSLSHSSTDSYSSDSSEDEMSPRDRQQRSSKGHQDFCIKNIKQADFGRREIEIAEQGDRERRMCVCVCVCVCVCTAMIRMDTVMGGYCLSQILDDGGDLTHWIFKKYPNMFKMIKGIVEESVTGVHRLYQLSKAGRLCIPAMNVNDSITKQKFDNLYCCRESILDGLKRSTDVMFGGKQVVVCGYGEVGKGCSAAMKAMGSIVYVTEVDPICALQACMDGFRLVKLNEVIRQVDLVITCTGNKNVVAREYLDRMKNGCIVCNMGHSNTEIDVSLRTPELTWEKVRSQVDHVIWPDGKRIILLAEGRLLNLSCSTVPTFVLSITATTQALALIELYNAPEGRYKQDVYLLPKKMDEFVASLHLPTFDAHLTELTDEQGKYLGLSKTGPFKPNYYRWGNSLTHTHSHLHLHTLTHIIDIYTLKSGMNINSKVIWFYSMFL</sequence>
<proteinExistence type="inferred from homology"/>
<dbReference type="CDD" id="cd00401">
    <property type="entry name" value="SAHH"/>
    <property type="match status" value="1"/>
</dbReference>
<dbReference type="Pfam" id="PF05221">
    <property type="entry name" value="AdoHcyase"/>
    <property type="match status" value="1"/>
</dbReference>
<dbReference type="PANTHER" id="PTHR23420">
    <property type="entry name" value="ADENOSYLHOMOCYSTEINASE"/>
    <property type="match status" value="1"/>
</dbReference>
<keyword evidence="8" id="KW-1185">Reference proteome</keyword>
<comment type="cofactor">
    <cofactor evidence="1">
        <name>NAD(+)</name>
        <dbReference type="ChEBI" id="CHEBI:57540"/>
    </cofactor>
</comment>
<dbReference type="Gene3D" id="3.40.50.720">
    <property type="entry name" value="NAD(P)-binding Rossmann-like Domain"/>
    <property type="match status" value="1"/>
</dbReference>
<dbReference type="Proteomes" id="UP000314982">
    <property type="component" value="Unassembled WGS sequence"/>
</dbReference>
<organism evidence="7 8">
    <name type="scientific">Hucho hucho</name>
    <name type="common">huchen</name>
    <dbReference type="NCBI Taxonomy" id="62062"/>
    <lineage>
        <taxon>Eukaryota</taxon>
        <taxon>Metazoa</taxon>
        <taxon>Chordata</taxon>
        <taxon>Craniata</taxon>
        <taxon>Vertebrata</taxon>
        <taxon>Euteleostomi</taxon>
        <taxon>Actinopterygii</taxon>
        <taxon>Neopterygii</taxon>
        <taxon>Teleostei</taxon>
        <taxon>Protacanthopterygii</taxon>
        <taxon>Salmoniformes</taxon>
        <taxon>Salmonidae</taxon>
        <taxon>Salmoninae</taxon>
        <taxon>Hucho</taxon>
    </lineage>
</organism>
<dbReference type="InterPro" id="IPR015878">
    <property type="entry name" value="Ado_hCys_hydrolase_NAD-bd"/>
</dbReference>
<dbReference type="InterPro" id="IPR020082">
    <property type="entry name" value="S-Ado-L-homoCys_hydrolase_CS"/>
</dbReference>
<evidence type="ECO:0000256" key="5">
    <source>
        <dbReference type="SAM" id="MobiDB-lite"/>
    </source>
</evidence>
<name>A0A4W5KEI0_9TELE</name>
<dbReference type="SMART" id="SM00996">
    <property type="entry name" value="AdoHcyase"/>
    <property type="match status" value="1"/>
</dbReference>
<dbReference type="InterPro" id="IPR000043">
    <property type="entry name" value="Adenosylhomocysteinase-like"/>
</dbReference>
<protein>
    <recommendedName>
        <fullName evidence="6">S-adenosyl-L-homocysteine hydrolase NAD binding domain-containing protein</fullName>
    </recommendedName>
</protein>
<feature type="domain" description="S-adenosyl-L-homocysteine hydrolase NAD binding" evidence="6">
    <location>
        <begin position="186"/>
        <end position="346"/>
    </location>
</feature>
<dbReference type="GO" id="GO:0006730">
    <property type="term" value="P:one-carbon metabolic process"/>
    <property type="evidence" value="ECO:0007669"/>
    <property type="project" value="UniProtKB-KW"/>
</dbReference>
<evidence type="ECO:0000256" key="1">
    <source>
        <dbReference type="ARBA" id="ARBA00001911"/>
    </source>
</evidence>
<evidence type="ECO:0000256" key="4">
    <source>
        <dbReference type="ARBA" id="ARBA00023027"/>
    </source>
</evidence>
<dbReference type="SUPFAM" id="SSF52283">
    <property type="entry name" value="Formate/glycerate dehydrogenase catalytic domain-like"/>
    <property type="match status" value="1"/>
</dbReference>
<dbReference type="Ensembl" id="ENSHHUT00000009166.1">
    <property type="protein sequence ID" value="ENSHHUP00000008900.1"/>
    <property type="gene ID" value="ENSHHUG00000005327.1"/>
</dbReference>
<comment type="similarity">
    <text evidence="2">Belongs to the adenosylhomocysteinase family.</text>
</comment>
<dbReference type="SUPFAM" id="SSF51735">
    <property type="entry name" value="NAD(P)-binding Rossmann-fold domains"/>
    <property type="match status" value="1"/>
</dbReference>
<evidence type="ECO:0000313" key="7">
    <source>
        <dbReference type="Ensembl" id="ENSHHUP00000008900.1"/>
    </source>
</evidence>
<dbReference type="FunFam" id="3.40.50.720:FF:000035">
    <property type="entry name" value="Adenosylhomocysteinase"/>
    <property type="match status" value="1"/>
</dbReference>
<accession>A0A4W5KEI0</accession>
<dbReference type="Pfam" id="PF00670">
    <property type="entry name" value="AdoHcyase_NAD"/>
    <property type="match status" value="1"/>
</dbReference>
<keyword evidence="3" id="KW-0554">One-carbon metabolism</keyword>
<dbReference type="GeneTree" id="ENSGT00950000182981"/>
<dbReference type="AlphaFoldDB" id="A0A4W5KEI0"/>
<dbReference type="InterPro" id="IPR036291">
    <property type="entry name" value="NAD(P)-bd_dom_sf"/>
</dbReference>
<feature type="region of interest" description="Disordered" evidence="5">
    <location>
        <begin position="25"/>
        <end position="65"/>
    </location>
</feature>
<dbReference type="GO" id="GO:0033353">
    <property type="term" value="P:S-adenosylmethionine cycle"/>
    <property type="evidence" value="ECO:0007669"/>
    <property type="project" value="TreeGrafter"/>
</dbReference>
<evidence type="ECO:0000256" key="3">
    <source>
        <dbReference type="ARBA" id="ARBA00022563"/>
    </source>
</evidence>
<dbReference type="PROSITE" id="PS00739">
    <property type="entry name" value="ADOHCYASE_2"/>
    <property type="match status" value="1"/>
</dbReference>
<feature type="compositionally biased region" description="Low complexity" evidence="5">
    <location>
        <begin position="31"/>
        <end position="45"/>
    </location>
</feature>
<feature type="compositionally biased region" description="Basic and acidic residues" evidence="5">
    <location>
        <begin position="51"/>
        <end position="65"/>
    </location>
</feature>
<reference evidence="7" key="3">
    <citation type="submission" date="2025-09" db="UniProtKB">
        <authorList>
            <consortium name="Ensembl"/>
        </authorList>
    </citation>
    <scope>IDENTIFICATION</scope>
</reference>
<dbReference type="Gene3D" id="3.40.50.1480">
    <property type="entry name" value="Adenosylhomocysteinase-like"/>
    <property type="match status" value="3"/>
</dbReference>
<reference evidence="7" key="2">
    <citation type="submission" date="2025-08" db="UniProtKB">
        <authorList>
            <consortium name="Ensembl"/>
        </authorList>
    </citation>
    <scope>IDENTIFICATION</scope>
</reference>
<evidence type="ECO:0000313" key="8">
    <source>
        <dbReference type="Proteomes" id="UP000314982"/>
    </source>
</evidence>
<reference evidence="8" key="1">
    <citation type="submission" date="2018-06" db="EMBL/GenBank/DDBJ databases">
        <title>Genome assembly of Danube salmon.</title>
        <authorList>
            <person name="Macqueen D.J."/>
            <person name="Gundappa M.K."/>
        </authorList>
    </citation>
    <scope>NUCLEOTIDE SEQUENCE [LARGE SCALE GENOMIC DNA]</scope>
</reference>
<keyword evidence="4" id="KW-0520">NAD</keyword>
<dbReference type="FunFam" id="3.40.50.1480:FF:000007">
    <property type="entry name" value="Adenosylhomocysteinase"/>
    <property type="match status" value="1"/>
</dbReference>
<dbReference type="PANTHER" id="PTHR23420:SF2">
    <property type="entry name" value="ADENOSYLHOMOCYSTEINASE 3"/>
    <property type="match status" value="1"/>
</dbReference>
<dbReference type="InterPro" id="IPR042172">
    <property type="entry name" value="Adenosylhomocyst_ase-like_sf"/>
</dbReference>
<evidence type="ECO:0000259" key="6">
    <source>
        <dbReference type="SMART" id="SM00997"/>
    </source>
</evidence>
<dbReference type="FunFam" id="3.40.50.1480:FF:000009">
    <property type="entry name" value="Adenosylhomocysteinase like 2"/>
    <property type="match status" value="1"/>
</dbReference>
<dbReference type="SMART" id="SM00997">
    <property type="entry name" value="AdoHcyase_NAD"/>
    <property type="match status" value="1"/>
</dbReference>